<feature type="compositionally biased region" description="Pro residues" evidence="1">
    <location>
        <begin position="42"/>
        <end position="52"/>
    </location>
</feature>
<gene>
    <name evidence="2" type="ORF">APLA_LOCUS13674</name>
</gene>
<accession>A0A8S1ATE1</accession>
<feature type="compositionally biased region" description="Polar residues" evidence="1">
    <location>
        <begin position="71"/>
        <end position="84"/>
    </location>
</feature>
<evidence type="ECO:0000256" key="1">
    <source>
        <dbReference type="SAM" id="MobiDB-lite"/>
    </source>
</evidence>
<protein>
    <submittedName>
        <fullName evidence="2">Uncharacterized protein</fullName>
    </submittedName>
</protein>
<proteinExistence type="predicted"/>
<dbReference type="EMBL" id="CADEBD010000360">
    <property type="protein sequence ID" value="CAB3251584.1"/>
    <property type="molecule type" value="Genomic_DNA"/>
</dbReference>
<feature type="compositionally biased region" description="Low complexity" evidence="1">
    <location>
        <begin position="18"/>
        <end position="32"/>
    </location>
</feature>
<name>A0A8S1ATE1_ARCPL</name>
<evidence type="ECO:0000313" key="2">
    <source>
        <dbReference type="EMBL" id="CAB3251584.1"/>
    </source>
</evidence>
<comment type="caution">
    <text evidence="2">The sequence shown here is derived from an EMBL/GenBank/DDBJ whole genome shotgun (WGS) entry which is preliminary data.</text>
</comment>
<dbReference type="OrthoDB" id="6779410at2759"/>
<organism evidence="2 3">
    <name type="scientific">Arctia plantaginis</name>
    <name type="common">Wood tiger moth</name>
    <name type="synonym">Phalaena plantaginis</name>
    <dbReference type="NCBI Taxonomy" id="874455"/>
    <lineage>
        <taxon>Eukaryota</taxon>
        <taxon>Metazoa</taxon>
        <taxon>Ecdysozoa</taxon>
        <taxon>Arthropoda</taxon>
        <taxon>Hexapoda</taxon>
        <taxon>Insecta</taxon>
        <taxon>Pterygota</taxon>
        <taxon>Neoptera</taxon>
        <taxon>Endopterygota</taxon>
        <taxon>Lepidoptera</taxon>
        <taxon>Glossata</taxon>
        <taxon>Ditrysia</taxon>
        <taxon>Noctuoidea</taxon>
        <taxon>Erebidae</taxon>
        <taxon>Arctiinae</taxon>
        <taxon>Arctia</taxon>
    </lineage>
</organism>
<feature type="region of interest" description="Disordered" evidence="1">
    <location>
        <begin position="18"/>
        <end position="84"/>
    </location>
</feature>
<sequence length="84" mass="8732">MAVLSSMKAQSACMMRSGAARAAARCPPAARGQGRGGRCARTPPPHPRPPPPRPRRAHRVRAASARHTCSVPLSTRSSPASPTG</sequence>
<dbReference type="Proteomes" id="UP000494256">
    <property type="component" value="Unassembled WGS sequence"/>
</dbReference>
<evidence type="ECO:0000313" key="3">
    <source>
        <dbReference type="Proteomes" id="UP000494256"/>
    </source>
</evidence>
<reference evidence="2 3" key="1">
    <citation type="submission" date="2020-04" db="EMBL/GenBank/DDBJ databases">
        <authorList>
            <person name="Wallbank WR R."/>
            <person name="Pardo Diaz C."/>
            <person name="Kozak K."/>
            <person name="Martin S."/>
            <person name="Jiggins C."/>
            <person name="Moest M."/>
            <person name="Warren A I."/>
            <person name="Byers J.R.P. K."/>
            <person name="Montejo-Kovacevich G."/>
            <person name="Yen C E."/>
        </authorList>
    </citation>
    <scope>NUCLEOTIDE SEQUENCE [LARGE SCALE GENOMIC DNA]</scope>
</reference>
<dbReference type="AlphaFoldDB" id="A0A8S1ATE1"/>